<dbReference type="RefSeq" id="WP_266349261.1">
    <property type="nucleotide sequence ID" value="NZ_JAPKNG010000003.1"/>
</dbReference>
<dbReference type="Proteomes" id="UP001241603">
    <property type="component" value="Unassembled WGS sequence"/>
</dbReference>
<gene>
    <name evidence="1" type="ORF">QO014_002765</name>
</gene>
<sequence length="179" mass="19808">MVEFRAQETGPSERGAAIPDAVNLAPTLEGPCGRAWLVDLAGVRRRLDQARPDTTVAAWIVEASWAHPVWHSYLVGLVHLRPDPLVLQPILHRPDATHEFWLFALDPDKPRAPQISGEQRAAMLFPSNFGAQLACPSDAEAMKTIEAAINEIVRGTLSPDTDFRRDWVARFGASNIEVR</sequence>
<name>A0ABU0H938_9HYPH</name>
<reference evidence="1 2" key="1">
    <citation type="submission" date="2023-07" db="EMBL/GenBank/DDBJ databases">
        <title>Genomic Encyclopedia of Type Strains, Phase IV (KMG-IV): sequencing the most valuable type-strain genomes for metagenomic binning, comparative biology and taxonomic classification.</title>
        <authorList>
            <person name="Goeker M."/>
        </authorList>
    </citation>
    <scope>NUCLEOTIDE SEQUENCE [LARGE SCALE GENOMIC DNA]</scope>
    <source>
        <strain evidence="1 2">B6-8</strain>
    </source>
</reference>
<keyword evidence="2" id="KW-1185">Reference proteome</keyword>
<evidence type="ECO:0000313" key="1">
    <source>
        <dbReference type="EMBL" id="MDQ0438373.1"/>
    </source>
</evidence>
<organism evidence="1 2">
    <name type="scientific">Kaistia dalseonensis</name>
    <dbReference type="NCBI Taxonomy" id="410840"/>
    <lineage>
        <taxon>Bacteria</taxon>
        <taxon>Pseudomonadati</taxon>
        <taxon>Pseudomonadota</taxon>
        <taxon>Alphaproteobacteria</taxon>
        <taxon>Hyphomicrobiales</taxon>
        <taxon>Kaistiaceae</taxon>
        <taxon>Kaistia</taxon>
    </lineage>
</organism>
<evidence type="ECO:0008006" key="3">
    <source>
        <dbReference type="Google" id="ProtNLM"/>
    </source>
</evidence>
<accession>A0ABU0H938</accession>
<dbReference type="EMBL" id="JAUSVO010000003">
    <property type="protein sequence ID" value="MDQ0438373.1"/>
    <property type="molecule type" value="Genomic_DNA"/>
</dbReference>
<protein>
    <recommendedName>
        <fullName evidence="3">DUF3457 domain-containing protein</fullName>
    </recommendedName>
</protein>
<evidence type="ECO:0000313" key="2">
    <source>
        <dbReference type="Proteomes" id="UP001241603"/>
    </source>
</evidence>
<comment type="caution">
    <text evidence="1">The sequence shown here is derived from an EMBL/GenBank/DDBJ whole genome shotgun (WGS) entry which is preliminary data.</text>
</comment>
<proteinExistence type="predicted"/>